<evidence type="ECO:0008006" key="4">
    <source>
        <dbReference type="Google" id="ProtNLM"/>
    </source>
</evidence>
<dbReference type="RefSeq" id="WP_192392794.1">
    <property type="nucleotide sequence ID" value="NZ_CAJHIU010000001.1"/>
</dbReference>
<proteinExistence type="predicted"/>
<organism evidence="2 3">
    <name type="scientific">Methylomonas fluvii</name>
    <dbReference type="NCBI Taxonomy" id="1854564"/>
    <lineage>
        <taxon>Bacteria</taxon>
        <taxon>Pseudomonadati</taxon>
        <taxon>Pseudomonadota</taxon>
        <taxon>Gammaproteobacteria</taxon>
        <taxon>Methylococcales</taxon>
        <taxon>Methylococcaceae</taxon>
        <taxon>Methylomonas</taxon>
    </lineage>
</organism>
<keyword evidence="3" id="KW-1185">Reference proteome</keyword>
<name>A0ABR9DB26_9GAMM</name>
<accession>A0ABR9DB26</accession>
<feature type="signal peptide" evidence="1">
    <location>
        <begin position="1"/>
        <end position="20"/>
    </location>
</feature>
<evidence type="ECO:0000256" key="1">
    <source>
        <dbReference type="SAM" id="SignalP"/>
    </source>
</evidence>
<evidence type="ECO:0000313" key="3">
    <source>
        <dbReference type="Proteomes" id="UP000641152"/>
    </source>
</evidence>
<feature type="chain" id="PRO_5047366765" description="Glycine zipper 2TM domain-containing protein" evidence="1">
    <location>
        <begin position="21"/>
        <end position="127"/>
    </location>
</feature>
<dbReference type="EMBL" id="JACXST010000001">
    <property type="protein sequence ID" value="MBD9359981.1"/>
    <property type="molecule type" value="Genomic_DNA"/>
</dbReference>
<reference evidence="2 3" key="1">
    <citation type="submission" date="2020-09" db="EMBL/GenBank/DDBJ databases">
        <title>Methylomonas albis sp. nov. and Methylomonas fluvii sp. nov.: Two cold-adapted methanotrophs from the River Elbe and an amended description of Methylovulum psychrotolerans strain Eb1.</title>
        <authorList>
            <person name="Bussmann I.K."/>
            <person name="Klings K.-W."/>
            <person name="Warnstedt J."/>
            <person name="Hoppert M."/>
            <person name="Saborowski A."/>
            <person name="Horn F."/>
            <person name="Liebner S."/>
        </authorList>
    </citation>
    <scope>NUCLEOTIDE SEQUENCE [LARGE SCALE GENOMIC DNA]</scope>
    <source>
        <strain evidence="2 3">EbB</strain>
    </source>
</reference>
<comment type="caution">
    <text evidence="2">The sequence shown here is derived from an EMBL/GenBank/DDBJ whole genome shotgun (WGS) entry which is preliminary data.</text>
</comment>
<gene>
    <name evidence="2" type="ORF">EBB_05460</name>
</gene>
<dbReference type="Proteomes" id="UP000641152">
    <property type="component" value="Unassembled WGS sequence"/>
</dbReference>
<keyword evidence="1" id="KW-0732">Signal</keyword>
<evidence type="ECO:0000313" key="2">
    <source>
        <dbReference type="EMBL" id="MBD9359981.1"/>
    </source>
</evidence>
<sequence length="127" mass="14115">MFRVTKIMLIGLLFSSVALADDDWGEHRHHRHHHHGHGYGREYYPAYPVERVYVPERVVEYVPIQQRYYAPPPPPPVRYGGYDQRSPQGLVGGLVGSAMGYEMGRGDPLAAGIGAAAGSWIGNGMNR</sequence>
<protein>
    <recommendedName>
        <fullName evidence="4">Glycine zipper 2TM domain-containing protein</fullName>
    </recommendedName>
</protein>